<feature type="transmembrane region" description="Helical" evidence="6">
    <location>
        <begin position="107"/>
        <end position="126"/>
    </location>
</feature>
<comment type="subcellular location">
    <subcellularLocation>
        <location evidence="1">Membrane</location>
        <topology evidence="1">Multi-pass membrane protein</topology>
    </subcellularLocation>
</comment>
<evidence type="ECO:0000256" key="6">
    <source>
        <dbReference type="SAM" id="Phobius"/>
    </source>
</evidence>
<dbReference type="PANTHER" id="PTHR32322:SF2">
    <property type="entry name" value="EAMA DOMAIN-CONTAINING PROTEIN"/>
    <property type="match status" value="1"/>
</dbReference>
<feature type="transmembrane region" description="Helical" evidence="6">
    <location>
        <begin position="247"/>
        <end position="268"/>
    </location>
</feature>
<name>A0A916IWC5_9BURK</name>
<dbReference type="GO" id="GO:0016020">
    <property type="term" value="C:membrane"/>
    <property type="evidence" value="ECO:0007669"/>
    <property type="project" value="UniProtKB-SubCell"/>
</dbReference>
<protein>
    <recommendedName>
        <fullName evidence="7">EamA domain-containing protein</fullName>
    </recommendedName>
</protein>
<comment type="caution">
    <text evidence="8">The sequence shown here is derived from an EMBL/GenBank/DDBJ whole genome shotgun (WGS) entry which is preliminary data.</text>
</comment>
<dbReference type="Proteomes" id="UP000672934">
    <property type="component" value="Unassembled WGS sequence"/>
</dbReference>
<evidence type="ECO:0000256" key="3">
    <source>
        <dbReference type="ARBA" id="ARBA00022692"/>
    </source>
</evidence>
<comment type="similarity">
    <text evidence="2">Belongs to the EamA transporter family.</text>
</comment>
<dbReference type="EMBL" id="CAJPUY010000011">
    <property type="protein sequence ID" value="CAG2145679.1"/>
    <property type="molecule type" value="Genomic_DNA"/>
</dbReference>
<organism evidence="8 9">
    <name type="scientific">Cupriavidus yeoncheonensis</name>
    <dbReference type="NCBI Taxonomy" id="1462994"/>
    <lineage>
        <taxon>Bacteria</taxon>
        <taxon>Pseudomonadati</taxon>
        <taxon>Pseudomonadota</taxon>
        <taxon>Betaproteobacteria</taxon>
        <taxon>Burkholderiales</taxon>
        <taxon>Burkholderiaceae</taxon>
        <taxon>Cupriavidus</taxon>
    </lineage>
</organism>
<dbReference type="SUPFAM" id="SSF103481">
    <property type="entry name" value="Multidrug resistance efflux transporter EmrE"/>
    <property type="match status" value="2"/>
</dbReference>
<dbReference type="AlphaFoldDB" id="A0A916IWC5"/>
<dbReference type="PANTHER" id="PTHR32322">
    <property type="entry name" value="INNER MEMBRANE TRANSPORTER"/>
    <property type="match status" value="1"/>
</dbReference>
<feature type="transmembrane region" description="Helical" evidence="6">
    <location>
        <begin position="82"/>
        <end position="101"/>
    </location>
</feature>
<dbReference type="InterPro" id="IPR050638">
    <property type="entry name" value="AA-Vitamin_Transporters"/>
</dbReference>
<feature type="transmembrane region" description="Helical" evidence="6">
    <location>
        <begin position="20"/>
        <end position="44"/>
    </location>
</feature>
<feature type="domain" description="EamA" evidence="7">
    <location>
        <begin position="163"/>
        <end position="293"/>
    </location>
</feature>
<proteinExistence type="inferred from homology"/>
<feature type="transmembrane region" description="Helical" evidence="6">
    <location>
        <begin position="274"/>
        <end position="293"/>
    </location>
</feature>
<evidence type="ECO:0000313" key="8">
    <source>
        <dbReference type="EMBL" id="CAG2145679.1"/>
    </source>
</evidence>
<dbReference type="InterPro" id="IPR037185">
    <property type="entry name" value="EmrE-like"/>
</dbReference>
<feature type="transmembrane region" description="Helical" evidence="6">
    <location>
        <begin position="50"/>
        <end position="70"/>
    </location>
</feature>
<dbReference type="InterPro" id="IPR000620">
    <property type="entry name" value="EamA_dom"/>
</dbReference>
<dbReference type="Pfam" id="PF00892">
    <property type="entry name" value="EamA"/>
    <property type="match status" value="2"/>
</dbReference>
<evidence type="ECO:0000256" key="5">
    <source>
        <dbReference type="ARBA" id="ARBA00023136"/>
    </source>
</evidence>
<sequence>MRIDNNLAAQTGAASGQRSLASLGATPLFVLLWSSGAIFARWALDHATPFALLTLRFALALAVLVAIALARGPLLPPRGERWLCALAGLLMIAGYSIGYFLALERGLTPGVLATILGAQPMLTLLLTERRFGAARIAGLALALAGLAMVVADSLLMARLSPAGVLFALASLMSVTAGAILQKRLAGTPAQVLPLQYGVSTVACLLCLTFQPFAFDATLAFFVPLLWLALVISVAATLLFYRLIRAGNLVNVTSLFYLVPAGTAVFDYLLLGNRLAPMALAGMGAILAGLAVVFRRRPEH</sequence>
<evidence type="ECO:0000313" key="9">
    <source>
        <dbReference type="Proteomes" id="UP000672934"/>
    </source>
</evidence>
<evidence type="ECO:0000256" key="4">
    <source>
        <dbReference type="ARBA" id="ARBA00022989"/>
    </source>
</evidence>
<keyword evidence="4 6" id="KW-1133">Transmembrane helix</keyword>
<feature type="transmembrane region" description="Helical" evidence="6">
    <location>
        <begin position="192"/>
        <end position="212"/>
    </location>
</feature>
<evidence type="ECO:0000256" key="1">
    <source>
        <dbReference type="ARBA" id="ARBA00004141"/>
    </source>
</evidence>
<evidence type="ECO:0000259" key="7">
    <source>
        <dbReference type="Pfam" id="PF00892"/>
    </source>
</evidence>
<keyword evidence="5 6" id="KW-0472">Membrane</keyword>
<dbReference type="RefSeq" id="WP_211948180.1">
    <property type="nucleotide sequence ID" value="NZ_CAJPUY010000011.1"/>
</dbReference>
<keyword evidence="3 6" id="KW-0812">Transmembrane</keyword>
<feature type="transmembrane region" description="Helical" evidence="6">
    <location>
        <begin position="218"/>
        <end position="240"/>
    </location>
</feature>
<keyword evidence="9" id="KW-1185">Reference proteome</keyword>
<feature type="domain" description="EamA" evidence="7">
    <location>
        <begin position="29"/>
        <end position="150"/>
    </location>
</feature>
<evidence type="ECO:0000256" key="2">
    <source>
        <dbReference type="ARBA" id="ARBA00007362"/>
    </source>
</evidence>
<feature type="transmembrane region" description="Helical" evidence="6">
    <location>
        <begin position="138"/>
        <end position="156"/>
    </location>
</feature>
<accession>A0A916IWC5</accession>
<gene>
    <name evidence="8" type="ORF">LMG31506_03234</name>
</gene>
<reference evidence="8" key="1">
    <citation type="submission" date="2021-03" db="EMBL/GenBank/DDBJ databases">
        <authorList>
            <person name="Peeters C."/>
        </authorList>
    </citation>
    <scope>NUCLEOTIDE SEQUENCE</scope>
    <source>
        <strain evidence="8">LMG 31506</strain>
    </source>
</reference>
<feature type="transmembrane region" description="Helical" evidence="6">
    <location>
        <begin position="162"/>
        <end position="180"/>
    </location>
</feature>